<keyword evidence="5 8" id="KW-1133">Transmembrane helix</keyword>
<keyword evidence="6 8" id="KW-0472">Membrane</keyword>
<dbReference type="AlphaFoldDB" id="A0A5N6SWY6"/>
<keyword evidence="4" id="KW-0249">Electron transport</keyword>
<dbReference type="InterPro" id="IPR015920">
    <property type="entry name" value="Cellobiose_DH-like_cyt"/>
</dbReference>
<feature type="transmembrane region" description="Helical" evidence="8">
    <location>
        <begin position="310"/>
        <end position="329"/>
    </location>
</feature>
<keyword evidence="2" id="KW-0813">Transport</keyword>
<dbReference type="CDD" id="cd08760">
    <property type="entry name" value="Cyt_b561_FRRS1_like"/>
    <property type="match status" value="1"/>
</dbReference>
<dbReference type="SMART" id="SM00665">
    <property type="entry name" value="B561"/>
    <property type="match status" value="1"/>
</dbReference>
<dbReference type="Proteomes" id="UP000325672">
    <property type="component" value="Unassembled WGS sequence"/>
</dbReference>
<keyword evidence="11" id="KW-1185">Reference proteome</keyword>
<accession>A0A5N6SWY6</accession>
<evidence type="ECO:0000259" key="9">
    <source>
        <dbReference type="SMART" id="SM00665"/>
    </source>
</evidence>
<feature type="transmembrane region" description="Helical" evidence="8">
    <location>
        <begin position="341"/>
        <end position="358"/>
    </location>
</feature>
<feature type="transmembrane region" description="Helical" evidence="8">
    <location>
        <begin position="379"/>
        <end position="398"/>
    </location>
</feature>
<dbReference type="OrthoDB" id="19261at2759"/>
<evidence type="ECO:0000256" key="5">
    <source>
        <dbReference type="ARBA" id="ARBA00022989"/>
    </source>
</evidence>
<evidence type="ECO:0000256" key="1">
    <source>
        <dbReference type="ARBA" id="ARBA00004370"/>
    </source>
</evidence>
<dbReference type="PANTHER" id="PTHR47797:SF3">
    <property type="entry name" value="CYTOCHROME B561 DOMAIN-CONTAINING PROTEIN"/>
    <property type="match status" value="1"/>
</dbReference>
<evidence type="ECO:0000256" key="6">
    <source>
        <dbReference type="ARBA" id="ARBA00023136"/>
    </source>
</evidence>
<evidence type="ECO:0000256" key="2">
    <source>
        <dbReference type="ARBA" id="ARBA00022448"/>
    </source>
</evidence>
<evidence type="ECO:0000313" key="10">
    <source>
        <dbReference type="EMBL" id="KAE8139175.1"/>
    </source>
</evidence>
<feature type="domain" description="Cytochrome b561" evidence="9">
    <location>
        <begin position="278"/>
        <end position="396"/>
    </location>
</feature>
<dbReference type="InterPro" id="IPR006593">
    <property type="entry name" value="Cyt_b561/ferric_Rdtase_TM"/>
</dbReference>
<feature type="compositionally biased region" description="Basic and acidic residues" evidence="7">
    <location>
        <begin position="468"/>
        <end position="477"/>
    </location>
</feature>
<comment type="subcellular location">
    <subcellularLocation>
        <location evidence="1">Membrane</location>
    </subcellularLocation>
</comment>
<feature type="transmembrane region" description="Helical" evidence="8">
    <location>
        <begin position="404"/>
        <end position="425"/>
    </location>
</feature>
<evidence type="ECO:0000256" key="4">
    <source>
        <dbReference type="ARBA" id="ARBA00022982"/>
    </source>
</evidence>
<dbReference type="Gene3D" id="1.20.120.1770">
    <property type="match status" value="1"/>
</dbReference>
<evidence type="ECO:0000256" key="3">
    <source>
        <dbReference type="ARBA" id="ARBA00022692"/>
    </source>
</evidence>
<reference evidence="10 11" key="1">
    <citation type="submission" date="2019-04" db="EMBL/GenBank/DDBJ databases">
        <title>Friends and foes A comparative genomics study of 23 Aspergillus species from section Flavi.</title>
        <authorList>
            <consortium name="DOE Joint Genome Institute"/>
            <person name="Kjaerbolling I."/>
            <person name="Vesth T."/>
            <person name="Frisvad J.C."/>
            <person name="Nybo J.L."/>
            <person name="Theobald S."/>
            <person name="Kildgaard S."/>
            <person name="Isbrandt T."/>
            <person name="Kuo A."/>
            <person name="Sato A."/>
            <person name="Lyhne E.K."/>
            <person name="Kogle M.E."/>
            <person name="Wiebenga A."/>
            <person name="Kun R.S."/>
            <person name="Lubbers R.J."/>
            <person name="Makela M.R."/>
            <person name="Barry K."/>
            <person name="Chovatia M."/>
            <person name="Clum A."/>
            <person name="Daum C."/>
            <person name="Haridas S."/>
            <person name="He G."/>
            <person name="LaButti K."/>
            <person name="Lipzen A."/>
            <person name="Mondo S."/>
            <person name="Riley R."/>
            <person name="Salamov A."/>
            <person name="Simmons B.A."/>
            <person name="Magnuson J.K."/>
            <person name="Henrissat B."/>
            <person name="Mortensen U.H."/>
            <person name="Larsen T.O."/>
            <person name="Devries R.P."/>
            <person name="Grigoriev I.V."/>
            <person name="Machida M."/>
            <person name="Baker S.E."/>
            <person name="Andersen M.R."/>
        </authorList>
    </citation>
    <scope>NUCLEOTIDE SEQUENCE [LARGE SCALE GENOMIC DNA]</scope>
    <source>
        <strain evidence="10 11">CBS 117625</strain>
    </source>
</reference>
<dbReference type="Gene3D" id="2.60.40.1210">
    <property type="entry name" value="Cellobiose dehydrogenase, cytochrome domain"/>
    <property type="match status" value="1"/>
</dbReference>
<evidence type="ECO:0000256" key="7">
    <source>
        <dbReference type="SAM" id="MobiDB-lite"/>
    </source>
</evidence>
<gene>
    <name evidence="10" type="ORF">BDV38DRAFT_54575</name>
</gene>
<dbReference type="GO" id="GO:0016020">
    <property type="term" value="C:membrane"/>
    <property type="evidence" value="ECO:0007669"/>
    <property type="project" value="UniProtKB-SubCell"/>
</dbReference>
<evidence type="ECO:0000313" key="11">
    <source>
        <dbReference type="Proteomes" id="UP000325672"/>
    </source>
</evidence>
<dbReference type="Pfam" id="PF16010">
    <property type="entry name" value="CDH-cyt"/>
    <property type="match status" value="1"/>
</dbReference>
<dbReference type="RefSeq" id="XP_031915238.1">
    <property type="nucleotide sequence ID" value="XM_032063527.1"/>
</dbReference>
<feature type="transmembrane region" description="Helical" evidence="8">
    <location>
        <begin position="276"/>
        <end position="298"/>
    </location>
</feature>
<dbReference type="SUPFAM" id="SSF49344">
    <property type="entry name" value="CBD9-like"/>
    <property type="match status" value="1"/>
</dbReference>
<proteinExistence type="predicted"/>
<evidence type="ECO:0000256" key="8">
    <source>
        <dbReference type="SAM" id="Phobius"/>
    </source>
</evidence>
<name>A0A5N6SWY6_ASPPS</name>
<dbReference type="PANTHER" id="PTHR47797">
    <property type="entry name" value="DEHYDROGENASE, PUTATIVE (AFU_ORTHOLOGUE AFUA_8G05805)-RELATED"/>
    <property type="match status" value="1"/>
</dbReference>
<sequence length="489" mass="54298">MFVIFTMARNSIYRVLLVWITTFGYLFGITRAEPVQYCKYGYKGKEENGDVDFCMAVAMHENQSSNAYDMYLSMTVTRGSDLGWTAIGTGSVMAGSLMTIVYGEPLTGEPPVVSIRTAAAHHQPKLITKEQTGGADFRVLRAEWQAMEEDGTLTTLSSSSYAYVAEVSLVCYSCNLWPAKGRGSSKISATATSLPWIWAWNEDQEISSLSDDAHLNGHRHRRGNGGWGEFYVDMSRSLRTAENPPPVPSIQSGVRTLGTSDIPIDRSKPSTLFNKGAIHGFLMGIAFLVIFPLGVLAMRSQSSKSFKYHWIIQFIASLCTGTGAIIGIIMSHGSFNSPHQMAGLLVSGVLGLQAFLGWRHHVIFVRVRHRTWISHAHIWAGRLIMIVGWANFLSGMLFVATGQFWIILVSAIIVGEIVGLTFWVWSCNRHTSRQSTPEASEPNITWRGERDGEYFAVGEDEETEMNEMGDHDKHESSPYDPMLPRHGSH</sequence>
<keyword evidence="3 8" id="KW-0812">Transmembrane</keyword>
<dbReference type="CDD" id="cd09630">
    <property type="entry name" value="CDH_like_cytochrome"/>
    <property type="match status" value="1"/>
</dbReference>
<feature type="region of interest" description="Disordered" evidence="7">
    <location>
        <begin position="459"/>
        <end position="489"/>
    </location>
</feature>
<organism evidence="10 11">
    <name type="scientific">Aspergillus pseudotamarii</name>
    <dbReference type="NCBI Taxonomy" id="132259"/>
    <lineage>
        <taxon>Eukaryota</taxon>
        <taxon>Fungi</taxon>
        <taxon>Dikarya</taxon>
        <taxon>Ascomycota</taxon>
        <taxon>Pezizomycotina</taxon>
        <taxon>Eurotiomycetes</taxon>
        <taxon>Eurotiomycetidae</taxon>
        <taxon>Eurotiales</taxon>
        <taxon>Aspergillaceae</taxon>
        <taxon>Aspergillus</taxon>
        <taxon>Aspergillus subgen. Circumdati</taxon>
    </lineage>
</organism>
<dbReference type="EMBL" id="ML743567">
    <property type="protein sequence ID" value="KAE8139175.1"/>
    <property type="molecule type" value="Genomic_DNA"/>
</dbReference>
<protein>
    <recommendedName>
        <fullName evidence="9">Cytochrome b561 domain-containing protein</fullName>
    </recommendedName>
</protein>
<dbReference type="GeneID" id="43647737"/>